<protein>
    <recommendedName>
        <fullName evidence="3">DUF3060 domain-containing protein</fullName>
    </recommendedName>
</protein>
<dbReference type="Pfam" id="PF11259">
    <property type="entry name" value="DUF3060"/>
    <property type="match status" value="1"/>
</dbReference>
<reference evidence="1 2" key="1">
    <citation type="journal article" date="2019" name="Emerg. Microbes Infect.">
        <title>Comprehensive subspecies identification of 175 nontuberculous mycobacteria species based on 7547 genomic profiles.</title>
        <authorList>
            <person name="Matsumoto Y."/>
            <person name="Kinjo T."/>
            <person name="Motooka D."/>
            <person name="Nabeya D."/>
            <person name="Jung N."/>
            <person name="Uechi K."/>
            <person name="Horii T."/>
            <person name="Iida T."/>
            <person name="Fujita J."/>
            <person name="Nakamura S."/>
        </authorList>
    </citation>
    <scope>NUCLEOTIDE SEQUENCE [LARGE SCALE GENOMIC DNA]</scope>
    <source>
        <strain evidence="1 2">JCM 30395</strain>
    </source>
</reference>
<dbReference type="KEGG" id="msar:MSAR_25390"/>
<evidence type="ECO:0008006" key="3">
    <source>
        <dbReference type="Google" id="ProtNLM"/>
    </source>
</evidence>
<evidence type="ECO:0000313" key="1">
    <source>
        <dbReference type="EMBL" id="BBY59403.1"/>
    </source>
</evidence>
<proteinExistence type="predicted"/>
<organism evidence="1 2">
    <name type="scientific">Mycolicibacterium sarraceniae</name>
    <dbReference type="NCBI Taxonomy" id="1534348"/>
    <lineage>
        <taxon>Bacteria</taxon>
        <taxon>Bacillati</taxon>
        <taxon>Actinomycetota</taxon>
        <taxon>Actinomycetes</taxon>
        <taxon>Mycobacteriales</taxon>
        <taxon>Mycobacteriaceae</taxon>
        <taxon>Mycolicibacterium</taxon>
    </lineage>
</organism>
<dbReference type="Proteomes" id="UP000466445">
    <property type="component" value="Chromosome"/>
</dbReference>
<sequence>MADNVVNDITVYGWDQTVSYKCGEPSPKEILMHSPTLIAGVGVLAALALAGCGSTSTDSKSPTATAGESGAQVEVGNTINYGSFGTTAEIDCADGKSLNVGGSNNTLTVKGSCASVNIGGADNKITFNQIDKELSVVGLNNTISYTGDPKVNNLGSGNTLNKM</sequence>
<accession>A0A7I7SRP1</accession>
<name>A0A7I7SRP1_9MYCO</name>
<dbReference type="EMBL" id="AP022595">
    <property type="protein sequence ID" value="BBY59403.1"/>
    <property type="molecule type" value="Genomic_DNA"/>
</dbReference>
<evidence type="ECO:0000313" key="2">
    <source>
        <dbReference type="Proteomes" id="UP000466445"/>
    </source>
</evidence>
<dbReference type="InterPro" id="IPR021417">
    <property type="entry name" value="DUF3060"/>
</dbReference>
<keyword evidence="2" id="KW-1185">Reference proteome</keyword>
<gene>
    <name evidence="1" type="ORF">MSAR_25390</name>
</gene>
<dbReference type="RefSeq" id="WP_163697367.1">
    <property type="nucleotide sequence ID" value="NZ_AP022595.1"/>
</dbReference>
<dbReference type="AlphaFoldDB" id="A0A7I7SRP1"/>